<evidence type="ECO:0000256" key="5">
    <source>
        <dbReference type="ARBA" id="ARBA00023040"/>
    </source>
</evidence>
<dbReference type="Gene3D" id="1.20.1070.10">
    <property type="entry name" value="Rhodopsin 7-helix transmembrane proteins"/>
    <property type="match status" value="1"/>
</dbReference>
<feature type="transmembrane region" description="Helical" evidence="10">
    <location>
        <begin position="357"/>
        <end position="378"/>
    </location>
</feature>
<evidence type="ECO:0000256" key="4">
    <source>
        <dbReference type="ARBA" id="ARBA00022989"/>
    </source>
</evidence>
<dbReference type="PROSITE" id="PS00237">
    <property type="entry name" value="G_PROTEIN_RECEP_F1_1"/>
    <property type="match status" value="1"/>
</dbReference>
<dbReference type="PRINTS" id="PR00896">
    <property type="entry name" value="VASOPRESSINR"/>
</dbReference>
<dbReference type="GO" id="GO:0032870">
    <property type="term" value="P:cellular response to hormone stimulus"/>
    <property type="evidence" value="ECO:0007669"/>
    <property type="project" value="TreeGrafter"/>
</dbReference>
<evidence type="ECO:0000259" key="12">
    <source>
        <dbReference type="PROSITE" id="PS50262"/>
    </source>
</evidence>
<dbReference type="EMBL" id="U40491">
    <property type="protein sequence ID" value="AAC46987.1"/>
    <property type="molecule type" value="mRNA"/>
</dbReference>
<evidence type="ECO:0000256" key="10">
    <source>
        <dbReference type="RuleBase" id="RU046427"/>
    </source>
</evidence>
<comment type="subcellular location">
    <subcellularLocation>
        <location evidence="1 10">Cell membrane</location>
        <topology evidence="1 10">Multi-pass membrane protein</topology>
    </subcellularLocation>
</comment>
<keyword evidence="7 10" id="KW-0675">Receptor</keyword>
<feature type="domain" description="G-protein coupled receptors family 1 profile" evidence="12">
    <location>
        <begin position="67"/>
        <end position="375"/>
    </location>
</feature>
<comment type="similarity">
    <text evidence="10">Belongs to the G-protein coupled receptor 1 family. Vasopressin/oxytocin receptor subfamily.</text>
</comment>
<dbReference type="InterPro" id="IPR000276">
    <property type="entry name" value="GPCR_Rhodpsn"/>
</dbReference>
<protein>
    <submittedName>
        <fullName evidence="13">Conopressin receptor 2</fullName>
    </submittedName>
</protein>
<feature type="compositionally biased region" description="Basic and acidic residues" evidence="11">
    <location>
        <begin position="419"/>
        <end position="435"/>
    </location>
</feature>
<keyword evidence="2" id="KW-1003">Cell membrane</keyword>
<feature type="transmembrane region" description="Helical" evidence="10">
    <location>
        <begin position="167"/>
        <end position="188"/>
    </location>
</feature>
<evidence type="ECO:0000256" key="3">
    <source>
        <dbReference type="ARBA" id="ARBA00022692"/>
    </source>
</evidence>
<name>Q25397_LYMST</name>
<dbReference type="PROSITE" id="PS50262">
    <property type="entry name" value="G_PROTEIN_RECEP_F1_2"/>
    <property type="match status" value="1"/>
</dbReference>
<dbReference type="AlphaFoldDB" id="Q25397"/>
<evidence type="ECO:0000313" key="13">
    <source>
        <dbReference type="EMBL" id="AAC46987.1"/>
    </source>
</evidence>
<evidence type="ECO:0000256" key="6">
    <source>
        <dbReference type="ARBA" id="ARBA00023136"/>
    </source>
</evidence>
<dbReference type="PRINTS" id="PR00237">
    <property type="entry name" value="GPCRRHODOPSN"/>
</dbReference>
<evidence type="ECO:0000256" key="8">
    <source>
        <dbReference type="ARBA" id="ARBA00023180"/>
    </source>
</evidence>
<dbReference type="SUPFAM" id="SSF81321">
    <property type="entry name" value="Family A G protein-coupled receptor-like"/>
    <property type="match status" value="1"/>
</dbReference>
<dbReference type="CDD" id="cd15196">
    <property type="entry name" value="7tmA_Vasopressin_Oxytocin"/>
    <property type="match status" value="1"/>
</dbReference>
<organism evidence="13">
    <name type="scientific">Lymnaea stagnalis</name>
    <name type="common">Great pond snail</name>
    <name type="synonym">Helix stagnalis</name>
    <dbReference type="NCBI Taxonomy" id="6523"/>
    <lineage>
        <taxon>Eukaryota</taxon>
        <taxon>Metazoa</taxon>
        <taxon>Spiralia</taxon>
        <taxon>Lophotrochozoa</taxon>
        <taxon>Mollusca</taxon>
        <taxon>Gastropoda</taxon>
        <taxon>Heterobranchia</taxon>
        <taxon>Euthyneura</taxon>
        <taxon>Panpulmonata</taxon>
        <taxon>Hygrophila</taxon>
        <taxon>Lymnaeoidea</taxon>
        <taxon>Lymnaeidae</taxon>
        <taxon>Lymnaea</taxon>
    </lineage>
</organism>
<dbReference type="InterPro" id="IPR017452">
    <property type="entry name" value="GPCR_Rhodpsn_7TM"/>
</dbReference>
<dbReference type="GO" id="GO:0042277">
    <property type="term" value="F:peptide binding"/>
    <property type="evidence" value="ECO:0007669"/>
    <property type="project" value="TreeGrafter"/>
</dbReference>
<keyword evidence="3 10" id="KW-0812">Transmembrane</keyword>
<evidence type="ECO:0000256" key="9">
    <source>
        <dbReference type="ARBA" id="ARBA00023224"/>
    </source>
</evidence>
<evidence type="ECO:0000256" key="1">
    <source>
        <dbReference type="ARBA" id="ARBA00004651"/>
    </source>
</evidence>
<evidence type="ECO:0000256" key="2">
    <source>
        <dbReference type="ARBA" id="ARBA00022475"/>
    </source>
</evidence>
<reference evidence="13" key="1">
    <citation type="journal article" date="1996" name="J. Biol. Chem.">
        <title>Co-evolution of ligand-receptor pairs in the vasopressin/oxytocin superfamily of bioactive peptides.</title>
        <authorList>
            <person name="van Kesteren R.E."/>
            <person name="Tensen C.P."/>
            <person name="Smit A.B."/>
            <person name="van Minnen J."/>
            <person name="Kolakowski L.F."/>
            <person name="Meyerhof W."/>
            <person name="Richter D."/>
            <person name="van Heerikhuizen H."/>
            <person name="Vreugdenhil E."/>
            <person name="Geraerts W.P."/>
        </authorList>
    </citation>
    <scope>NUCLEOTIDE SEQUENCE</scope>
    <source>
        <tissue evidence="13">Vas deferens</tissue>
    </source>
</reference>
<feature type="transmembrane region" description="Helical" evidence="10">
    <location>
        <begin position="215"/>
        <end position="244"/>
    </location>
</feature>
<feature type="region of interest" description="Disordered" evidence="11">
    <location>
        <begin position="413"/>
        <end position="435"/>
    </location>
</feature>
<keyword evidence="4 10" id="KW-1133">Transmembrane helix</keyword>
<dbReference type="PANTHER" id="PTHR24241:SF161">
    <property type="entry name" value="G-PROTEIN COUPLED RECEPTORS FAMILY 1 PROFILE DOMAIN-CONTAINING PROTEIN"/>
    <property type="match status" value="1"/>
</dbReference>
<dbReference type="PANTHER" id="PTHR24241">
    <property type="entry name" value="NEUROPEPTIDE RECEPTOR-RELATED G-PROTEIN COUPLED RECEPTOR"/>
    <property type="match status" value="1"/>
</dbReference>
<keyword evidence="9 10" id="KW-0807">Transducer</keyword>
<dbReference type="InterPro" id="IPR001817">
    <property type="entry name" value="Vasoprsn_rcpt"/>
</dbReference>
<sequence length="520" mass="59436">MRPPTSVFIANVSSVKDPTAASPEINLADWRIGQDNATNKTLTGRDESLARIEILVQSIILALAIIGNSCVLTALARRGKAASRMHLFIFHLSIADLLVAVFNILPQLIWDITERFYGGDLLCRYIKFMQVYVMYLSTYMLVMTAVDRYRAVCHPLSAFNTSTRTPLYCMIVSAYVISGVLSLPQPIIFKYREKSHGSGDYECWGRFEPPWTLNLYITSFTFAVYIVPLAILIFAYVSICCTIWRKYKSAENERKHMLNGSDSSLGNRNIYSNHVTHSALFRHRGVIERRRNLVQRCRPAPMAAPRAHSLRGFSRAKLKTVKLTFVVIVAYVVCWSPFFLSQLWWLYDEQQEHNHAVVIMVLLASLNSCCNPWIYLAFSGNLIRHICPMRPNSRNCCCCDLRRCRRRQFYRRRSSSNNNHDDTHSPLSPSDERIHHHRDGMLDDMELRELIADGINRKRQPYIKSAPDTVTSKTVTTKTGTPISSTQLVKRESLHKTAVLQNGRHGLGLDWTHPLPNNLV</sequence>
<keyword evidence="5 10" id="KW-0297">G-protein coupled receptor</keyword>
<evidence type="ECO:0000256" key="7">
    <source>
        <dbReference type="ARBA" id="ARBA00023170"/>
    </source>
</evidence>
<keyword evidence="6 10" id="KW-0472">Membrane</keyword>
<dbReference type="GO" id="GO:0005000">
    <property type="term" value="F:vasopressin receptor activity"/>
    <property type="evidence" value="ECO:0007669"/>
    <property type="project" value="InterPro"/>
</dbReference>
<feature type="transmembrane region" description="Helical" evidence="10">
    <location>
        <begin position="87"/>
        <end position="105"/>
    </location>
</feature>
<evidence type="ECO:0000256" key="11">
    <source>
        <dbReference type="SAM" id="MobiDB-lite"/>
    </source>
</evidence>
<keyword evidence="8 10" id="KW-0325">Glycoprotein</keyword>
<feature type="transmembrane region" description="Helical" evidence="10">
    <location>
        <begin position="323"/>
        <end position="345"/>
    </location>
</feature>
<feature type="transmembrane region" description="Helical" evidence="10">
    <location>
        <begin position="54"/>
        <end position="75"/>
    </location>
</feature>
<gene>
    <name evidence="13" type="primary">LSCPR2</name>
</gene>
<dbReference type="GO" id="GO:0005886">
    <property type="term" value="C:plasma membrane"/>
    <property type="evidence" value="ECO:0007669"/>
    <property type="project" value="UniProtKB-SubCell"/>
</dbReference>
<dbReference type="Pfam" id="PF00001">
    <property type="entry name" value="7tm_1"/>
    <property type="match status" value="1"/>
</dbReference>
<proteinExistence type="evidence at transcript level"/>
<accession>Q25397</accession>
<feature type="transmembrane region" description="Helical" evidence="10">
    <location>
        <begin position="125"/>
        <end position="146"/>
    </location>
</feature>